<dbReference type="Pfam" id="PF12464">
    <property type="entry name" value="Mac"/>
    <property type="match status" value="1"/>
</dbReference>
<dbReference type="EC" id="2.3.1.-" evidence="5"/>
<evidence type="ECO:0000256" key="1">
    <source>
        <dbReference type="ARBA" id="ARBA00007274"/>
    </source>
</evidence>
<dbReference type="FunFam" id="2.160.10.10:FF:000025">
    <property type="entry name" value="Hexapeptide-repeat containing-acetyltransferase"/>
    <property type="match status" value="1"/>
</dbReference>
<dbReference type="Gene3D" id="2.160.10.10">
    <property type="entry name" value="Hexapeptide repeat proteins"/>
    <property type="match status" value="1"/>
</dbReference>
<organism evidence="7 8">
    <name type="scientific">Levilactobacillus suantsaii</name>
    <dbReference type="NCBI Taxonomy" id="2292255"/>
    <lineage>
        <taxon>Bacteria</taxon>
        <taxon>Bacillati</taxon>
        <taxon>Bacillota</taxon>
        <taxon>Bacilli</taxon>
        <taxon>Lactobacillales</taxon>
        <taxon>Lactobacillaceae</taxon>
        <taxon>Levilactobacillus</taxon>
    </lineage>
</organism>
<evidence type="ECO:0000313" key="8">
    <source>
        <dbReference type="Proteomes" id="UP000290602"/>
    </source>
</evidence>
<proteinExistence type="inferred from homology"/>
<dbReference type="RefSeq" id="WP_129032511.1">
    <property type="nucleotide sequence ID" value="NZ_QXIL01000009.1"/>
</dbReference>
<dbReference type="InterPro" id="IPR039369">
    <property type="entry name" value="LacA-like"/>
</dbReference>
<dbReference type="InterPro" id="IPR024688">
    <property type="entry name" value="Mac_dom"/>
</dbReference>
<dbReference type="EMBL" id="QXIL01000009">
    <property type="protein sequence ID" value="RXI78674.1"/>
    <property type="molecule type" value="Genomic_DNA"/>
</dbReference>
<evidence type="ECO:0000256" key="4">
    <source>
        <dbReference type="ARBA" id="ARBA00023315"/>
    </source>
</evidence>
<dbReference type="OrthoDB" id="9812571at2"/>
<keyword evidence="8" id="KW-1185">Reference proteome</keyword>
<evidence type="ECO:0000256" key="2">
    <source>
        <dbReference type="ARBA" id="ARBA00022679"/>
    </source>
</evidence>
<protein>
    <recommendedName>
        <fullName evidence="5">Acetyltransferase</fullName>
        <ecNumber evidence="5">2.3.1.-</ecNumber>
    </recommendedName>
</protein>
<keyword evidence="4 5" id="KW-0012">Acyltransferase</keyword>
<evidence type="ECO:0000313" key="7">
    <source>
        <dbReference type="EMBL" id="RXI78674.1"/>
    </source>
</evidence>
<dbReference type="Proteomes" id="UP000290602">
    <property type="component" value="Unassembled WGS sequence"/>
</dbReference>
<dbReference type="Pfam" id="PF00132">
    <property type="entry name" value="Hexapep"/>
    <property type="match status" value="1"/>
</dbReference>
<dbReference type="InterPro" id="IPR011004">
    <property type="entry name" value="Trimer_LpxA-like_sf"/>
</dbReference>
<sequence length="219" mass="24062">MISREKKAAFNRMANSGRLYNSDDPELLAYQRELVQKINVFNQLPETDAGLKQRDAILREVLGTYGEGLAILPPVYANFGLKHVHVGHDVFINFNNNFVDDGDIFIGSDTMIGPGCTLATAAHPTSPRLRRAKLQFNQPIHIGENVWIGSGVTVLPGVTIGDNAIIGAGSIVTKDIPQNVIAVGDPARVLRAITANDDVFYNKEKRIPQDIRAKYLQND</sequence>
<dbReference type="GO" id="GO:0008870">
    <property type="term" value="F:galactoside O-acetyltransferase activity"/>
    <property type="evidence" value="ECO:0007669"/>
    <property type="project" value="TreeGrafter"/>
</dbReference>
<comment type="caution">
    <text evidence="7">The sequence shown here is derived from an EMBL/GenBank/DDBJ whole genome shotgun (WGS) entry which is preliminary data.</text>
</comment>
<evidence type="ECO:0000259" key="6">
    <source>
        <dbReference type="SMART" id="SM01266"/>
    </source>
</evidence>
<accession>A0A4Q0VJD4</accession>
<gene>
    <name evidence="7" type="ORF">DXH47_06315</name>
</gene>
<dbReference type="SUPFAM" id="SSF51161">
    <property type="entry name" value="Trimeric LpxA-like enzymes"/>
    <property type="match status" value="1"/>
</dbReference>
<reference evidence="7 8" key="1">
    <citation type="submission" date="2018-08" db="EMBL/GenBank/DDBJ databases">
        <title>Lactobacillus suantsai sp. nov., isolated from traditional fermented suan-tsai in Taiwan.</title>
        <authorList>
            <person name="Huang C.-H."/>
        </authorList>
    </citation>
    <scope>NUCLEOTIDE SEQUENCE [LARGE SCALE GENOMIC DNA]</scope>
    <source>
        <strain evidence="7 8">BCRC 12945</strain>
    </source>
</reference>
<keyword evidence="3" id="KW-0677">Repeat</keyword>
<evidence type="ECO:0000256" key="5">
    <source>
        <dbReference type="RuleBase" id="RU367021"/>
    </source>
</evidence>
<comment type="similarity">
    <text evidence="1 5">Belongs to the transferase hexapeptide repeat family.</text>
</comment>
<evidence type="ECO:0000256" key="3">
    <source>
        <dbReference type="ARBA" id="ARBA00022737"/>
    </source>
</evidence>
<dbReference type="CDD" id="cd03357">
    <property type="entry name" value="LbH_MAT_GAT"/>
    <property type="match status" value="1"/>
</dbReference>
<dbReference type="PANTHER" id="PTHR43017">
    <property type="entry name" value="GALACTOSIDE O-ACETYLTRANSFERASE"/>
    <property type="match status" value="1"/>
</dbReference>
<dbReference type="PROSITE" id="PS00101">
    <property type="entry name" value="HEXAPEP_TRANSFERASES"/>
    <property type="match status" value="1"/>
</dbReference>
<dbReference type="InterPro" id="IPR018357">
    <property type="entry name" value="Hexapep_transf_CS"/>
</dbReference>
<name>A0A4Q0VJD4_9LACO</name>
<keyword evidence="2 5" id="KW-0808">Transferase</keyword>
<dbReference type="AlphaFoldDB" id="A0A4Q0VJD4"/>
<dbReference type="InterPro" id="IPR001451">
    <property type="entry name" value="Hexapep"/>
</dbReference>
<dbReference type="PANTHER" id="PTHR43017:SF1">
    <property type="entry name" value="ACETYLTRANSFERASE YJL218W-RELATED"/>
    <property type="match status" value="1"/>
</dbReference>
<feature type="domain" description="Maltose/galactoside acetyltransferase" evidence="6">
    <location>
        <begin position="10"/>
        <end position="67"/>
    </location>
</feature>
<dbReference type="SMART" id="SM01266">
    <property type="entry name" value="Mac"/>
    <property type="match status" value="1"/>
</dbReference>